<feature type="transmembrane region" description="Helical" evidence="13">
    <location>
        <begin position="158"/>
        <end position="180"/>
    </location>
</feature>
<evidence type="ECO:0000256" key="11">
    <source>
        <dbReference type="ARBA" id="ARBA00023136"/>
    </source>
</evidence>
<dbReference type="InterPro" id="IPR048279">
    <property type="entry name" value="MdtK-like"/>
</dbReference>
<comment type="subcellular location">
    <subcellularLocation>
        <location evidence="2">Cell membrane</location>
        <topology evidence="2">Multi-pass membrane protein</topology>
    </subcellularLocation>
</comment>
<dbReference type="InterPro" id="IPR050222">
    <property type="entry name" value="MATE_MdtK"/>
</dbReference>
<comment type="similarity">
    <text evidence="3">Belongs to the multi antimicrobial extrusion (MATE) (TC 2.A.66.1) family.</text>
</comment>
<evidence type="ECO:0000256" key="1">
    <source>
        <dbReference type="ARBA" id="ARBA00003408"/>
    </source>
</evidence>
<dbReference type="GO" id="GO:0006811">
    <property type="term" value="P:monoatomic ion transport"/>
    <property type="evidence" value="ECO:0007669"/>
    <property type="project" value="UniProtKB-KW"/>
</dbReference>
<protein>
    <recommendedName>
        <fullName evidence="4">Probable multidrug resistance protein NorM</fullName>
    </recommendedName>
    <alternativeName>
        <fullName evidence="12">Multidrug-efflux transporter</fullName>
    </alternativeName>
</protein>
<keyword evidence="6" id="KW-0050">Antiport</keyword>
<name>D0BNU7_9LACT</name>
<proteinExistence type="inferred from homology"/>
<dbReference type="STRING" id="626369.HMPREF0446_01632"/>
<comment type="caution">
    <text evidence="14">The sequence shown here is derived from an EMBL/GenBank/DDBJ whole genome shotgun (WGS) entry which is preliminary data.</text>
</comment>
<dbReference type="PIRSF" id="PIRSF006603">
    <property type="entry name" value="DinF"/>
    <property type="match status" value="1"/>
</dbReference>
<sequence>MNSKAFYQQMFAIAIPVALQSLLTSFLNTLDTMMISSLGDASIAGVGLANQVFFLFTLICFGINTGSSVLFAQYWGVRDVPQVRKINQASLMLSTAVSVAFMLVAMLFPYGILELFTHDATVVQAGGDYLRVAALTYVITVWSFSLGSALRSTGNPRVPLIATMSSFVANAFFNYIFIFGKLGLPAMGVVGAALGTVVARMIEIGVLVFVIKRYQGPLQIPIRHLQKIPKEFWTVYWKTTLPVIVNETFWALGQVFYNAAYAMVGTQATAAVQIAVAIQGLAFVIVRGLGSSCSIMLGQSIGKNKIDRAKKDAYRFIILSIITGVVIGAIESLTPQWTLLLFGHISPEVYTLGQQLLQVMGIIFILKTINSVIVVGVLRGGGDTHYGMKLEMSCVWLVGVPLSLLAAGVWHLPVTIVVICAGMEEVTKVVVGLYRVYSQKWIHRLVQD</sequence>
<evidence type="ECO:0000256" key="13">
    <source>
        <dbReference type="SAM" id="Phobius"/>
    </source>
</evidence>
<dbReference type="GO" id="GO:0015297">
    <property type="term" value="F:antiporter activity"/>
    <property type="evidence" value="ECO:0007669"/>
    <property type="project" value="UniProtKB-KW"/>
</dbReference>
<evidence type="ECO:0000256" key="9">
    <source>
        <dbReference type="ARBA" id="ARBA00022989"/>
    </source>
</evidence>
<dbReference type="PANTHER" id="PTHR43298:SF2">
    <property type="entry name" value="FMN_FAD EXPORTER YEEO-RELATED"/>
    <property type="match status" value="1"/>
</dbReference>
<feature type="transmembrane region" description="Helical" evidence="13">
    <location>
        <begin position="129"/>
        <end position="146"/>
    </location>
</feature>
<feature type="transmembrane region" description="Helical" evidence="13">
    <location>
        <begin position="356"/>
        <end position="378"/>
    </location>
</feature>
<evidence type="ECO:0000313" key="14">
    <source>
        <dbReference type="EMBL" id="EEW92332.1"/>
    </source>
</evidence>
<evidence type="ECO:0000256" key="10">
    <source>
        <dbReference type="ARBA" id="ARBA00023065"/>
    </source>
</evidence>
<keyword evidence="15" id="KW-1185">Reference proteome</keyword>
<evidence type="ECO:0000256" key="3">
    <source>
        <dbReference type="ARBA" id="ARBA00010199"/>
    </source>
</evidence>
<feature type="transmembrane region" description="Helical" evidence="13">
    <location>
        <begin position="232"/>
        <end position="253"/>
    </location>
</feature>
<keyword evidence="7" id="KW-1003">Cell membrane</keyword>
<dbReference type="EMBL" id="ACRF02000018">
    <property type="protein sequence ID" value="EEW92332.1"/>
    <property type="molecule type" value="Genomic_DNA"/>
</dbReference>
<gene>
    <name evidence="14" type="ORF">HMPREF0446_01632</name>
</gene>
<feature type="transmembrane region" description="Helical" evidence="13">
    <location>
        <begin position="390"/>
        <end position="410"/>
    </location>
</feature>
<dbReference type="Proteomes" id="UP000002939">
    <property type="component" value="Unassembled WGS sequence"/>
</dbReference>
<dbReference type="OrthoDB" id="9780160at2"/>
<evidence type="ECO:0000256" key="8">
    <source>
        <dbReference type="ARBA" id="ARBA00022692"/>
    </source>
</evidence>
<evidence type="ECO:0000256" key="4">
    <source>
        <dbReference type="ARBA" id="ARBA00020268"/>
    </source>
</evidence>
<dbReference type="eggNOG" id="COG0534">
    <property type="taxonomic scope" value="Bacteria"/>
</dbReference>
<keyword evidence="5" id="KW-0813">Transport</keyword>
<reference evidence="14" key="1">
    <citation type="submission" date="2009-09" db="EMBL/GenBank/DDBJ databases">
        <authorList>
            <consortium name="The Broad Institute Genome Sequencing Platform"/>
            <person name="Ward D."/>
            <person name="Feldgarden M."/>
            <person name="Earl A."/>
            <person name="Young S.K."/>
            <person name="Zeng Q."/>
            <person name="Koehrsen M."/>
            <person name="Alvarado L."/>
            <person name="Berlin A."/>
            <person name="Bochicchio J."/>
            <person name="Borenstein D."/>
            <person name="Chapman S.B."/>
            <person name="Chen Z."/>
            <person name="Engels R."/>
            <person name="Freedman E."/>
            <person name="Gellesch M."/>
            <person name="Goldberg J."/>
            <person name="Griggs A."/>
            <person name="Gujja S."/>
            <person name="Heilman E."/>
            <person name="Heiman D."/>
            <person name="Hepburn T."/>
            <person name="Howarth C."/>
            <person name="Jen D."/>
            <person name="Larson L."/>
            <person name="Lewis B."/>
            <person name="Mehta T."/>
            <person name="Park D."/>
            <person name="Pearson M."/>
            <person name="Roberts A."/>
            <person name="Saif S."/>
            <person name="Shea T."/>
            <person name="Shenoy N."/>
            <person name="Sisk P."/>
            <person name="Stolte C."/>
            <person name="Sykes S."/>
            <person name="Thomson T."/>
            <person name="Walk T."/>
            <person name="White J."/>
            <person name="Yandava C."/>
            <person name="Sibley C.D."/>
            <person name="Field T.R."/>
            <person name="Grinwis M."/>
            <person name="Eshaghurshan C.S."/>
            <person name="Surette M.G."/>
            <person name="Haas B."/>
            <person name="Nusbaum C."/>
            <person name="Birren B."/>
        </authorList>
    </citation>
    <scope>NUCLEOTIDE SEQUENCE [LARGE SCALE GENOMIC DNA]</scope>
    <source>
        <strain evidence="14">ATCC 700633</strain>
    </source>
</reference>
<feature type="transmembrane region" description="Helical" evidence="13">
    <location>
        <begin position="51"/>
        <end position="77"/>
    </location>
</feature>
<keyword evidence="10" id="KW-0406">Ion transport</keyword>
<feature type="transmembrane region" description="Helical" evidence="13">
    <location>
        <begin position="313"/>
        <end position="330"/>
    </location>
</feature>
<dbReference type="HOGENOM" id="CLU_012893_5_1_9"/>
<dbReference type="Pfam" id="PF01554">
    <property type="entry name" value="MatE"/>
    <property type="match status" value="2"/>
</dbReference>
<comment type="function">
    <text evidence="1">Multidrug efflux pump.</text>
</comment>
<keyword evidence="9 13" id="KW-1133">Transmembrane helix</keyword>
<keyword evidence="11 13" id="KW-0472">Membrane</keyword>
<dbReference type="CDD" id="cd13134">
    <property type="entry name" value="MATE_like_8"/>
    <property type="match status" value="1"/>
</dbReference>
<dbReference type="NCBIfam" id="TIGR00797">
    <property type="entry name" value="matE"/>
    <property type="match status" value="1"/>
</dbReference>
<evidence type="ECO:0000256" key="7">
    <source>
        <dbReference type="ARBA" id="ARBA00022475"/>
    </source>
</evidence>
<organism evidence="14 15">
    <name type="scientific">Granulicatella elegans ATCC 700633</name>
    <dbReference type="NCBI Taxonomy" id="626369"/>
    <lineage>
        <taxon>Bacteria</taxon>
        <taxon>Bacillati</taxon>
        <taxon>Bacillota</taxon>
        <taxon>Bacilli</taxon>
        <taxon>Lactobacillales</taxon>
        <taxon>Carnobacteriaceae</taxon>
        <taxon>Granulicatella</taxon>
    </lineage>
</organism>
<reference evidence="14" key="2">
    <citation type="submission" date="2011-10" db="EMBL/GenBank/DDBJ databases">
        <title>The Genome Sequence of Granulicatella elegans ATCC 700633.</title>
        <authorList>
            <consortium name="The Broad Institute Genome Sequencing Platform"/>
            <consortium name="The Broad Institute Genome Sequencing Center for Infectious Disease"/>
            <person name="Earl A."/>
            <person name="Ward D."/>
            <person name="Feldgarden M."/>
            <person name="Gevers D."/>
            <person name="Sibley C.D."/>
            <person name="Field T.R."/>
            <person name="Grinwis M."/>
            <person name="Eshaghurshan C.S."/>
            <person name="Surette M.G."/>
            <person name="Young S.K."/>
            <person name="Zeng Q."/>
            <person name="Gargeya S."/>
            <person name="Fitzgerald M."/>
            <person name="Haas B."/>
            <person name="Abouelleil A."/>
            <person name="Alvarado L."/>
            <person name="Arachchi H.M."/>
            <person name="Berlin A."/>
            <person name="Brown A."/>
            <person name="Chapman S.B."/>
            <person name="Chen Z."/>
            <person name="Dunbar C."/>
            <person name="Freedman E."/>
            <person name="Gearin G."/>
            <person name="Goldberg J."/>
            <person name="Griggs A."/>
            <person name="Gujja S."/>
            <person name="Heiman D."/>
            <person name="Howarth C."/>
            <person name="Larson L."/>
            <person name="Lui A."/>
            <person name="MacDonald P.J.P."/>
            <person name="Montmayeur A."/>
            <person name="Murphy C."/>
            <person name="Neiman D."/>
            <person name="Pearson M."/>
            <person name="Priest M."/>
            <person name="Roberts A."/>
            <person name="Saif S."/>
            <person name="Shea T."/>
            <person name="Shenoy N."/>
            <person name="Sisk P."/>
            <person name="Stolte C."/>
            <person name="Sykes S."/>
            <person name="Wortman J."/>
            <person name="Nusbaum C."/>
            <person name="Birren B."/>
        </authorList>
    </citation>
    <scope>NUCLEOTIDE SEQUENCE [LARGE SCALE GENOMIC DNA]</scope>
    <source>
        <strain evidence="14">ATCC 700633</strain>
    </source>
</reference>
<feature type="transmembrane region" description="Helical" evidence="13">
    <location>
        <begin position="186"/>
        <end position="211"/>
    </location>
</feature>
<dbReference type="InterPro" id="IPR002528">
    <property type="entry name" value="MATE_fam"/>
</dbReference>
<evidence type="ECO:0000256" key="6">
    <source>
        <dbReference type="ARBA" id="ARBA00022449"/>
    </source>
</evidence>
<evidence type="ECO:0000256" key="5">
    <source>
        <dbReference type="ARBA" id="ARBA00022448"/>
    </source>
</evidence>
<evidence type="ECO:0000256" key="2">
    <source>
        <dbReference type="ARBA" id="ARBA00004651"/>
    </source>
</evidence>
<dbReference type="GO" id="GO:0042910">
    <property type="term" value="F:xenobiotic transmembrane transporter activity"/>
    <property type="evidence" value="ECO:0007669"/>
    <property type="project" value="InterPro"/>
</dbReference>
<evidence type="ECO:0000313" key="15">
    <source>
        <dbReference type="Proteomes" id="UP000002939"/>
    </source>
</evidence>
<dbReference type="GO" id="GO:0005886">
    <property type="term" value="C:plasma membrane"/>
    <property type="evidence" value="ECO:0007669"/>
    <property type="project" value="UniProtKB-SubCell"/>
</dbReference>
<evidence type="ECO:0000256" key="12">
    <source>
        <dbReference type="ARBA" id="ARBA00031636"/>
    </source>
</evidence>
<feature type="transmembrane region" description="Helical" evidence="13">
    <location>
        <begin position="89"/>
        <end position="109"/>
    </location>
</feature>
<accession>D0BNU7</accession>
<dbReference type="PANTHER" id="PTHR43298">
    <property type="entry name" value="MULTIDRUG RESISTANCE PROTEIN NORM-RELATED"/>
    <property type="match status" value="1"/>
</dbReference>
<dbReference type="AlphaFoldDB" id="D0BNU7"/>
<dbReference type="RefSeq" id="WP_006703908.1">
    <property type="nucleotide sequence ID" value="NZ_KI391971.1"/>
</dbReference>
<feature type="transmembrane region" description="Helical" evidence="13">
    <location>
        <begin position="259"/>
        <end position="286"/>
    </location>
</feature>
<keyword evidence="8 13" id="KW-0812">Transmembrane</keyword>